<dbReference type="EMBL" id="JALJOR010000005">
    <property type="protein sequence ID" value="KAK9817165.1"/>
    <property type="molecule type" value="Genomic_DNA"/>
</dbReference>
<name>A0AAW1Q528_9CHLO</name>
<dbReference type="InterPro" id="IPR006502">
    <property type="entry name" value="PDDEXK-like"/>
</dbReference>
<reference evidence="1 2" key="1">
    <citation type="journal article" date="2024" name="Nat. Commun.">
        <title>Phylogenomics reveals the evolutionary origins of lichenization in chlorophyte algae.</title>
        <authorList>
            <person name="Puginier C."/>
            <person name="Libourel C."/>
            <person name="Otte J."/>
            <person name="Skaloud P."/>
            <person name="Haon M."/>
            <person name="Grisel S."/>
            <person name="Petersen M."/>
            <person name="Berrin J.G."/>
            <person name="Delaux P.M."/>
            <person name="Dal Grande F."/>
            <person name="Keller J."/>
        </authorList>
    </citation>
    <scope>NUCLEOTIDE SEQUENCE [LARGE SCALE GENOMIC DNA]</scope>
    <source>
        <strain evidence="1 2">SAG 2043</strain>
    </source>
</reference>
<proteinExistence type="predicted"/>
<dbReference type="PANTHER" id="PTHR31579">
    <property type="entry name" value="OS03G0796600 PROTEIN"/>
    <property type="match status" value="1"/>
</dbReference>
<evidence type="ECO:0000313" key="2">
    <source>
        <dbReference type="Proteomes" id="UP001489004"/>
    </source>
</evidence>
<dbReference type="Pfam" id="PF04720">
    <property type="entry name" value="PDDEXK_6"/>
    <property type="match status" value="1"/>
</dbReference>
<evidence type="ECO:0000313" key="1">
    <source>
        <dbReference type="EMBL" id="KAK9817165.1"/>
    </source>
</evidence>
<dbReference type="Proteomes" id="UP001489004">
    <property type="component" value="Unassembled WGS sequence"/>
</dbReference>
<gene>
    <name evidence="1" type="ORF">WJX72_010578</name>
</gene>
<sequence>MKVNRLKAFTLLRPPFVSVQAPGRGAEGQDGVRKAIPKVPSLLFDLELEDTQAGKENHSDQGDVESVLLDVRSLVDPWNHTEYNLQVHAKVARADLIMSGRGMEAADLAAKLRRLGHSVAVRTALGGGWGGACLRNLRHTFLTCTETDRSGRTTYIIDPKFKEQFEIAHPTKRYMRILEALPEVYVGTEERVEELVELLALR</sequence>
<evidence type="ECO:0008006" key="3">
    <source>
        <dbReference type="Google" id="ProtNLM"/>
    </source>
</evidence>
<accession>A0AAW1Q528</accession>
<keyword evidence="2" id="KW-1185">Reference proteome</keyword>
<dbReference type="AlphaFoldDB" id="A0AAW1Q528"/>
<comment type="caution">
    <text evidence="1">The sequence shown here is derived from an EMBL/GenBank/DDBJ whole genome shotgun (WGS) entry which is preliminary data.</text>
</comment>
<dbReference type="PANTHER" id="PTHR31579:SF1">
    <property type="entry name" value="OS03G0796600 PROTEIN"/>
    <property type="match status" value="1"/>
</dbReference>
<organism evidence="1 2">
    <name type="scientific">[Myrmecia] bisecta</name>
    <dbReference type="NCBI Taxonomy" id="41462"/>
    <lineage>
        <taxon>Eukaryota</taxon>
        <taxon>Viridiplantae</taxon>
        <taxon>Chlorophyta</taxon>
        <taxon>core chlorophytes</taxon>
        <taxon>Trebouxiophyceae</taxon>
        <taxon>Trebouxiales</taxon>
        <taxon>Trebouxiaceae</taxon>
        <taxon>Myrmecia</taxon>
    </lineage>
</organism>
<protein>
    <recommendedName>
        <fullName evidence="3">Rhodanese domain-containing protein</fullName>
    </recommendedName>
</protein>